<dbReference type="Proteomes" id="UP000694918">
    <property type="component" value="Unplaced"/>
</dbReference>
<keyword evidence="7 8" id="KW-0472">Membrane</keyword>
<dbReference type="RefSeq" id="XP_011017603.1">
    <property type="nucleotide sequence ID" value="XM_011019301.1"/>
</dbReference>
<keyword evidence="4 8" id="KW-0812">Transmembrane</keyword>
<evidence type="ECO:0000313" key="9">
    <source>
        <dbReference type="Proteomes" id="UP000694918"/>
    </source>
</evidence>
<dbReference type="GeneID" id="105120898"/>
<dbReference type="GO" id="GO:0005886">
    <property type="term" value="C:plasma membrane"/>
    <property type="evidence" value="ECO:0007669"/>
    <property type="project" value="TreeGrafter"/>
</dbReference>
<dbReference type="KEGG" id="peu:105120898"/>
<feature type="transmembrane region" description="Helical" evidence="8">
    <location>
        <begin position="280"/>
        <end position="307"/>
    </location>
</feature>
<evidence type="ECO:0000256" key="2">
    <source>
        <dbReference type="ARBA" id="ARBA00010864"/>
    </source>
</evidence>
<dbReference type="AlphaFoldDB" id="A0AAJ6XG05"/>
<protein>
    <submittedName>
        <fullName evidence="10">Probable cation transporter HKT6 isoform X1</fullName>
    </submittedName>
</protein>
<feature type="transmembrane region" description="Helical" evidence="8">
    <location>
        <begin position="62"/>
        <end position="83"/>
    </location>
</feature>
<gene>
    <name evidence="10" type="primary">LOC105120898</name>
</gene>
<evidence type="ECO:0000256" key="6">
    <source>
        <dbReference type="ARBA" id="ARBA00023065"/>
    </source>
</evidence>
<accession>A0AAJ6XG05</accession>
<evidence type="ECO:0000256" key="4">
    <source>
        <dbReference type="ARBA" id="ARBA00022692"/>
    </source>
</evidence>
<feature type="transmembrane region" description="Helical" evidence="8">
    <location>
        <begin position="124"/>
        <end position="144"/>
    </location>
</feature>
<evidence type="ECO:0000256" key="8">
    <source>
        <dbReference type="SAM" id="Phobius"/>
    </source>
</evidence>
<dbReference type="GO" id="GO:0008324">
    <property type="term" value="F:monoatomic cation transmembrane transporter activity"/>
    <property type="evidence" value="ECO:0007669"/>
    <property type="project" value="InterPro"/>
</dbReference>
<keyword evidence="9" id="KW-1185">Reference proteome</keyword>
<evidence type="ECO:0000256" key="1">
    <source>
        <dbReference type="ARBA" id="ARBA00004141"/>
    </source>
</evidence>
<evidence type="ECO:0000256" key="5">
    <source>
        <dbReference type="ARBA" id="ARBA00022989"/>
    </source>
</evidence>
<keyword evidence="6" id="KW-0406">Ion transport</keyword>
<feature type="transmembrane region" description="Helical" evidence="8">
    <location>
        <begin position="36"/>
        <end position="56"/>
    </location>
</feature>
<organism evidence="9 10">
    <name type="scientific">Populus euphratica</name>
    <name type="common">Euphrates poplar</name>
    <dbReference type="NCBI Taxonomy" id="75702"/>
    <lineage>
        <taxon>Eukaryota</taxon>
        <taxon>Viridiplantae</taxon>
        <taxon>Streptophyta</taxon>
        <taxon>Embryophyta</taxon>
        <taxon>Tracheophyta</taxon>
        <taxon>Spermatophyta</taxon>
        <taxon>Magnoliopsida</taxon>
        <taxon>eudicotyledons</taxon>
        <taxon>Gunneridae</taxon>
        <taxon>Pentapetalae</taxon>
        <taxon>rosids</taxon>
        <taxon>fabids</taxon>
        <taxon>Malpighiales</taxon>
        <taxon>Salicaceae</taxon>
        <taxon>Saliceae</taxon>
        <taxon>Populus</taxon>
    </lineage>
</organism>
<evidence type="ECO:0000256" key="3">
    <source>
        <dbReference type="ARBA" id="ARBA00022448"/>
    </source>
</evidence>
<dbReference type="InterPro" id="IPR051143">
    <property type="entry name" value="TrkH_K-transport"/>
</dbReference>
<dbReference type="PANTHER" id="PTHR31064:SF38">
    <property type="entry name" value="CATION TRANSPORTER HKT1_4-RELATED"/>
    <property type="match status" value="1"/>
</dbReference>
<dbReference type="Pfam" id="PF02386">
    <property type="entry name" value="TrkH"/>
    <property type="match status" value="1"/>
</dbReference>
<keyword evidence="3" id="KW-0813">Transport</keyword>
<sequence>MTIICSFSKASHHLCSSTWCLTSCFYRLILVRVNSFCIQLCYFLSVSFFGFVVLKVVRVNSFFIQLCYFLSVSLFGFVVLKVLKPRTHDSFKPRNLDLFFTSVSATTVSSMSTVEMEVFSNSQLLVLTILMLIGGEIFTSMVGLHFKKSQLQKMENRISSLANNDPSTYQSGLVMTEKQDFENLESGNHETSLDSSVDFLKYKSIKFLCFVVLGYFIVIQVLGVSLVSTYLALVSSAREVLKNKGLNLLTFSIFSVVSTFANCGFLPTNENMVVFRNNSGLLLILVPQILLGNTLFPSCLRFCVWFLGKFFKRVESNYLLKKTSEIGYFHLLPSQHSSYLVVTVFGFIITQFILFCSMEWNSAGLSGLNSYQKTIGVLFQTMNARYAGESIVDLSTISSAVLVLFVVMMYLPPYTSFLPIKDDEEIYKKKRNRRGKLSESILFSQLSYLAIFIILVCITERRKLKEDPLNFNVLNIVVEVVSAYGRVGFTTGYSCDRQTQPNSNCVNKSYGFSGKWSDEGKIILIVVMVFGRLKKFNMDGGRAWKLL</sequence>
<proteinExistence type="inferred from homology"/>
<feature type="transmembrane region" description="Helical" evidence="8">
    <location>
        <begin position="391"/>
        <end position="411"/>
    </location>
</feature>
<dbReference type="PANTHER" id="PTHR31064">
    <property type="entry name" value="POTASSIUM TRANSPORT PROTEIN DDB_G0292412-RELATED"/>
    <property type="match status" value="1"/>
</dbReference>
<comment type="subcellular location">
    <subcellularLocation>
        <location evidence="1">Membrane</location>
        <topology evidence="1">Multi-pass membrane protein</topology>
    </subcellularLocation>
</comment>
<dbReference type="InterPro" id="IPR003445">
    <property type="entry name" value="Cat_transpt"/>
</dbReference>
<evidence type="ECO:0000256" key="7">
    <source>
        <dbReference type="ARBA" id="ARBA00023136"/>
    </source>
</evidence>
<comment type="similarity">
    <text evidence="2">Belongs to the TrkH potassium transport family. HKT (TC 2.A.38.3) subfamily.</text>
</comment>
<feature type="transmembrane region" description="Helical" evidence="8">
    <location>
        <begin position="95"/>
        <end position="112"/>
    </location>
</feature>
<keyword evidence="5 8" id="KW-1133">Transmembrane helix</keyword>
<feature type="transmembrane region" description="Helical" evidence="8">
    <location>
        <begin position="440"/>
        <end position="458"/>
    </location>
</feature>
<feature type="transmembrane region" description="Helical" evidence="8">
    <location>
        <begin position="245"/>
        <end position="268"/>
    </location>
</feature>
<feature type="transmembrane region" description="Helical" evidence="8">
    <location>
        <begin position="207"/>
        <end position="233"/>
    </location>
</feature>
<feature type="transmembrane region" description="Helical" evidence="8">
    <location>
        <begin position="338"/>
        <end position="356"/>
    </location>
</feature>
<reference evidence="10" key="1">
    <citation type="submission" date="2025-08" db="UniProtKB">
        <authorList>
            <consortium name="RefSeq"/>
        </authorList>
    </citation>
    <scope>IDENTIFICATION</scope>
</reference>
<dbReference type="GO" id="GO:0030001">
    <property type="term" value="P:metal ion transport"/>
    <property type="evidence" value="ECO:0007669"/>
    <property type="project" value="UniProtKB-ARBA"/>
</dbReference>
<name>A0AAJ6XG05_POPEU</name>
<evidence type="ECO:0000313" key="10">
    <source>
        <dbReference type="RefSeq" id="XP_011017603.1"/>
    </source>
</evidence>